<dbReference type="InterPro" id="IPR012921">
    <property type="entry name" value="SPOC_C"/>
</dbReference>
<dbReference type="SUPFAM" id="SSF46942">
    <property type="entry name" value="Elongation factor TFIIS domain 2"/>
    <property type="match status" value="1"/>
</dbReference>
<dbReference type="CDD" id="cd21538">
    <property type="entry name" value="SPOC_TFIIS"/>
    <property type="match status" value="1"/>
</dbReference>
<accession>A0A165SGQ6</accession>
<dbReference type="GO" id="GO:0005634">
    <property type="term" value="C:nucleus"/>
    <property type="evidence" value="ECO:0007669"/>
    <property type="project" value="TreeGrafter"/>
</dbReference>
<dbReference type="PROSITE" id="PS51321">
    <property type="entry name" value="TFIIS_CENTRAL"/>
    <property type="match status" value="1"/>
</dbReference>
<feature type="region of interest" description="Disordered" evidence="1">
    <location>
        <begin position="416"/>
        <end position="521"/>
    </location>
</feature>
<feature type="region of interest" description="Disordered" evidence="1">
    <location>
        <begin position="1"/>
        <end position="127"/>
    </location>
</feature>
<dbReference type="GO" id="GO:0006362">
    <property type="term" value="P:transcription elongation by RNA polymerase I"/>
    <property type="evidence" value="ECO:0007669"/>
    <property type="project" value="TreeGrafter"/>
</dbReference>
<feature type="compositionally biased region" description="Basic and acidic residues" evidence="1">
    <location>
        <begin position="314"/>
        <end position="331"/>
    </location>
</feature>
<dbReference type="STRING" id="1314783.A0A165SGQ6"/>
<feature type="compositionally biased region" description="Basic residues" evidence="1">
    <location>
        <begin position="903"/>
        <end position="912"/>
    </location>
</feature>
<name>A0A165SGQ6_9APHY</name>
<feature type="region of interest" description="Disordered" evidence="1">
    <location>
        <begin position="757"/>
        <end position="777"/>
    </location>
</feature>
<feature type="region of interest" description="Disordered" evidence="1">
    <location>
        <begin position="529"/>
        <end position="548"/>
    </location>
</feature>
<dbReference type="InterPro" id="IPR036575">
    <property type="entry name" value="TFIIS_cen_dom_sf"/>
</dbReference>
<dbReference type="EMBL" id="KV429043">
    <property type="protein sequence ID" value="KZT71961.1"/>
    <property type="molecule type" value="Genomic_DNA"/>
</dbReference>
<dbReference type="Gene3D" id="1.10.472.30">
    <property type="entry name" value="Transcription elongation factor S-II, central domain"/>
    <property type="match status" value="1"/>
</dbReference>
<evidence type="ECO:0000313" key="3">
    <source>
        <dbReference type="EMBL" id="KZT71961.1"/>
    </source>
</evidence>
<evidence type="ECO:0000313" key="4">
    <source>
        <dbReference type="Proteomes" id="UP000076727"/>
    </source>
</evidence>
<dbReference type="PANTHER" id="PTHR11477">
    <property type="entry name" value="TRANSCRIPTION FACTOR S-II ZINC FINGER DOMAIN-CONTAINING PROTEIN"/>
    <property type="match status" value="1"/>
</dbReference>
<dbReference type="GO" id="GO:0000977">
    <property type="term" value="F:RNA polymerase II transcription regulatory region sequence-specific DNA binding"/>
    <property type="evidence" value="ECO:0007669"/>
    <property type="project" value="TreeGrafter"/>
</dbReference>
<dbReference type="GO" id="GO:0001139">
    <property type="term" value="F:RNA polymerase II complex recruiting activity"/>
    <property type="evidence" value="ECO:0007669"/>
    <property type="project" value="TreeGrafter"/>
</dbReference>
<dbReference type="GO" id="GO:0031564">
    <property type="term" value="P:transcription antitermination"/>
    <property type="evidence" value="ECO:0007669"/>
    <property type="project" value="TreeGrafter"/>
</dbReference>
<organism evidence="3 4">
    <name type="scientific">Daedalea quercina L-15889</name>
    <dbReference type="NCBI Taxonomy" id="1314783"/>
    <lineage>
        <taxon>Eukaryota</taxon>
        <taxon>Fungi</taxon>
        <taxon>Dikarya</taxon>
        <taxon>Basidiomycota</taxon>
        <taxon>Agaricomycotina</taxon>
        <taxon>Agaricomycetes</taxon>
        <taxon>Polyporales</taxon>
        <taxon>Fomitopsis</taxon>
    </lineage>
</organism>
<sequence length="957" mass="105080">METVKNGSTHKTTVFKHDSPDSGKDSEANSPVSDDGSGDEYVAEEAKPRVSVKRRTRRVSVSSDTDSESDRSTSKPKTAKRLRRTSTHESSMHKSRSPGSSSLTKRKQSDAAEPTQRRTKSTSGGDPARKYCLTKFEEIFCPIFLRFPFLNGTQDAPNTSEPSKRPEDLVDEEKEKLEMTAKHFAADLEQCIFDVYSDSDKNGKRSVGNKYKERFRMLTFNLSKPDRVLLHKRIASSSLSPNELTTMSSTELADEETQQSIRHAEEEALAHSILKKQTLPRAKITHKGIENIEDVNGSTRDVERAREEQEDEDRIEREKQARLRLQAERARSASTQGQGSVPPESPVVPQTPTWGAPPPVPLHASHQDVNAGAPVSSMGRPPANPLFVSSASDYQTPVEGELNLADLINIDEDIPNDVPTIAPTPRSFGNDITPPFSSQSSGAQNIPPSDATTPTSSTGISPFAAKPDITSRPSFDLNALWTPKGDTPGEEHQAESQDVSMQEGERGPIPEPDTLGETADDQDFDMFLGKDEEDQPAPAPVNDSPEGRRAVFEALPKVWMGTLSMPLDSVMAQNVSLNARQSGGRELGGDSPLWQTLFPSKELRIDGRVPMDKSAQYLMQMRLNPTKELIAVAFSPESGPGIESEGFKLLIDHLIAKGRHGLVFPWGNRPKEWAPGRELYIVPLLTTDPIPEYMELLDDLRLPKKRSSNYLVGVWVLNRGKLVPPPVTSTPVPPPSVPGAPPIQLPQSLLDLLPSIVPQPQTQPHSAAPPTQPPPTNAALAAEVAQLTPEQIQLMLRTLTSSSLASQPPIPVPFQPAITAIPQVPIIPSLPLQQLPPSHQQPIPLQPWLNPSSSYPPSYQPPPQNMYPDQGPPLSHSYSDMPREYYDRPGPRGRYDGPGDRGHRGRGGRNRGRGRDRDQDRERPRDAGWKSRGRGRGGGGAFSPPRGRGRGDHSEWS</sequence>
<gene>
    <name evidence="3" type="ORF">DAEQUDRAFT_80269</name>
</gene>
<dbReference type="AlphaFoldDB" id="A0A165SGQ6"/>
<evidence type="ECO:0000256" key="1">
    <source>
        <dbReference type="SAM" id="MobiDB-lite"/>
    </source>
</evidence>
<feature type="compositionally biased region" description="Low complexity" evidence="1">
    <location>
        <begin position="447"/>
        <end position="458"/>
    </location>
</feature>
<dbReference type="Pfam" id="PF07500">
    <property type="entry name" value="TFIIS_M"/>
    <property type="match status" value="1"/>
</dbReference>
<evidence type="ECO:0000259" key="2">
    <source>
        <dbReference type="PROSITE" id="PS51321"/>
    </source>
</evidence>
<dbReference type="Proteomes" id="UP000076727">
    <property type="component" value="Unassembled WGS sequence"/>
</dbReference>
<feature type="compositionally biased region" description="Basic and acidic residues" evidence="1">
    <location>
        <begin position="881"/>
        <end position="902"/>
    </location>
</feature>
<feature type="compositionally biased region" description="Basic and acidic residues" evidence="1">
    <location>
        <begin position="913"/>
        <end position="929"/>
    </location>
</feature>
<feature type="compositionally biased region" description="Low complexity" evidence="1">
    <location>
        <begin position="757"/>
        <end position="769"/>
    </location>
</feature>
<feature type="compositionally biased region" description="Basic and acidic residues" evidence="1">
    <location>
        <begin position="15"/>
        <end position="27"/>
    </location>
</feature>
<feature type="region of interest" description="Disordered" evidence="1">
    <location>
        <begin position="290"/>
        <end position="358"/>
    </location>
</feature>
<feature type="compositionally biased region" description="Polar residues" evidence="1">
    <location>
        <begin position="1"/>
        <end position="12"/>
    </location>
</feature>
<keyword evidence="4" id="KW-1185">Reference proteome</keyword>
<dbReference type="GO" id="GO:0031440">
    <property type="term" value="P:regulation of mRNA 3'-end processing"/>
    <property type="evidence" value="ECO:0007669"/>
    <property type="project" value="TreeGrafter"/>
</dbReference>
<dbReference type="Pfam" id="PF07744">
    <property type="entry name" value="SPOC"/>
    <property type="match status" value="1"/>
</dbReference>
<dbReference type="SMART" id="SM00510">
    <property type="entry name" value="TFS2M"/>
    <property type="match status" value="1"/>
</dbReference>
<feature type="compositionally biased region" description="Low complexity" evidence="1">
    <location>
        <begin position="832"/>
        <end position="857"/>
    </location>
</feature>
<dbReference type="OrthoDB" id="436852at2759"/>
<protein>
    <recommendedName>
        <fullName evidence="2">TFIIS central domain-containing protein</fullName>
    </recommendedName>
</protein>
<dbReference type="InterPro" id="IPR003618">
    <property type="entry name" value="TFIIS_cen_dom"/>
</dbReference>
<feature type="region of interest" description="Disordered" evidence="1">
    <location>
        <begin position="832"/>
        <end position="957"/>
    </location>
</feature>
<reference evidence="3 4" key="1">
    <citation type="journal article" date="2016" name="Mol. Biol. Evol.">
        <title>Comparative Genomics of Early-Diverging Mushroom-Forming Fungi Provides Insights into the Origins of Lignocellulose Decay Capabilities.</title>
        <authorList>
            <person name="Nagy L.G."/>
            <person name="Riley R."/>
            <person name="Tritt A."/>
            <person name="Adam C."/>
            <person name="Daum C."/>
            <person name="Floudas D."/>
            <person name="Sun H."/>
            <person name="Yadav J.S."/>
            <person name="Pangilinan J."/>
            <person name="Larsson K.H."/>
            <person name="Matsuura K."/>
            <person name="Barry K."/>
            <person name="Labutti K."/>
            <person name="Kuo R."/>
            <person name="Ohm R.A."/>
            <person name="Bhattacharya S.S."/>
            <person name="Shirouzu T."/>
            <person name="Yoshinaga Y."/>
            <person name="Martin F.M."/>
            <person name="Grigoriev I.V."/>
            <person name="Hibbett D.S."/>
        </authorList>
    </citation>
    <scope>NUCLEOTIDE SEQUENCE [LARGE SCALE GENOMIC DNA]</scope>
    <source>
        <strain evidence="3 4">L-15889</strain>
    </source>
</reference>
<dbReference type="PANTHER" id="PTHR11477:SF11">
    <property type="entry name" value="TRANSCRIPTION FACTOR BYE1"/>
    <property type="match status" value="1"/>
</dbReference>
<feature type="domain" description="TFIIS central" evidence="2">
    <location>
        <begin position="128"/>
        <end position="280"/>
    </location>
</feature>
<proteinExistence type="predicted"/>
<feature type="compositionally biased region" description="Polar residues" evidence="1">
    <location>
        <begin position="435"/>
        <end position="446"/>
    </location>
</feature>
<dbReference type="GO" id="GO:0006368">
    <property type="term" value="P:transcription elongation by RNA polymerase II"/>
    <property type="evidence" value="ECO:0007669"/>
    <property type="project" value="TreeGrafter"/>
</dbReference>